<keyword evidence="2" id="KW-1185">Reference proteome</keyword>
<reference evidence="1 2" key="1">
    <citation type="journal article" date="2013" name="Antonie Van Leeuwenhoek">
        <title>Sphingomonas ginsenosidivorax sp. nov., with the ability to transform ginsenosides.</title>
        <authorList>
            <person name="Jin X.F."/>
            <person name="Kim J.K."/>
            <person name="Liu Q.M."/>
            <person name="Kang M.S."/>
            <person name="He D."/>
            <person name="Jin F.X."/>
            <person name="Kim S.C."/>
            <person name="Im W.T."/>
        </authorList>
    </citation>
    <scope>NUCLEOTIDE SEQUENCE [LARGE SCALE GENOMIC DNA]</scope>
    <source>
        <strain evidence="1 2">KHI67</strain>
    </source>
</reference>
<dbReference type="EMBL" id="VOQR01000001">
    <property type="protein sequence ID" value="TXC71294.1"/>
    <property type="molecule type" value="Genomic_DNA"/>
</dbReference>
<dbReference type="RefSeq" id="WP_147082439.1">
    <property type="nucleotide sequence ID" value="NZ_VOQR01000001.1"/>
</dbReference>
<comment type="caution">
    <text evidence="1">The sequence shown here is derived from an EMBL/GenBank/DDBJ whole genome shotgun (WGS) entry which is preliminary data.</text>
</comment>
<evidence type="ECO:0000313" key="2">
    <source>
        <dbReference type="Proteomes" id="UP000321250"/>
    </source>
</evidence>
<protein>
    <submittedName>
        <fullName evidence="1">Uncharacterized protein</fullName>
    </submittedName>
</protein>
<gene>
    <name evidence="1" type="ORF">FSB78_10335</name>
</gene>
<accession>A0A5C6UFP7</accession>
<proteinExistence type="predicted"/>
<dbReference type="Proteomes" id="UP000321250">
    <property type="component" value="Unassembled WGS sequence"/>
</dbReference>
<dbReference type="PROSITE" id="PS51257">
    <property type="entry name" value="PROKAR_LIPOPROTEIN"/>
    <property type="match status" value="1"/>
</dbReference>
<evidence type="ECO:0000313" key="1">
    <source>
        <dbReference type="EMBL" id="TXC71294.1"/>
    </source>
</evidence>
<name>A0A5C6UFP7_9SPHN</name>
<organism evidence="1 2">
    <name type="scientific">Sphingomonas ginsenosidivorax</name>
    <dbReference type="NCBI Taxonomy" id="862135"/>
    <lineage>
        <taxon>Bacteria</taxon>
        <taxon>Pseudomonadati</taxon>
        <taxon>Pseudomonadota</taxon>
        <taxon>Alphaproteobacteria</taxon>
        <taxon>Sphingomonadales</taxon>
        <taxon>Sphingomonadaceae</taxon>
        <taxon>Sphingomonas</taxon>
    </lineage>
</organism>
<dbReference type="AlphaFoldDB" id="A0A5C6UFP7"/>
<sequence>MSGRNPYLFSLLLVAGGGALSSCEQDRMTSRVEEEANAAKNQLPTGAPASAALSYLKNAGFSNESSSLGNAYRDAPTFLFRKQIILRRWWGARDAHQILVTFRVDASEKVASPKVLISGGGFRGL</sequence>